<accession>A0A3R9ZUC9</accession>
<feature type="transmembrane region" description="Helical" evidence="7">
    <location>
        <begin position="12"/>
        <end position="31"/>
    </location>
</feature>
<dbReference type="SUPFAM" id="SSF118215">
    <property type="entry name" value="Proton glutamate symport protein"/>
    <property type="match status" value="1"/>
</dbReference>
<dbReference type="PANTHER" id="PTHR42865:SF7">
    <property type="entry name" value="PROTON_GLUTAMATE-ASPARTATE SYMPORTER"/>
    <property type="match status" value="1"/>
</dbReference>
<evidence type="ECO:0000256" key="5">
    <source>
        <dbReference type="ARBA" id="ARBA00022989"/>
    </source>
</evidence>
<dbReference type="PANTHER" id="PTHR42865">
    <property type="entry name" value="PROTON/GLUTAMATE-ASPARTATE SYMPORTER"/>
    <property type="match status" value="1"/>
</dbReference>
<comment type="caution">
    <text evidence="8">The sequence shown here is derived from an EMBL/GenBank/DDBJ whole genome shotgun (WGS) entry which is preliminary data.</text>
</comment>
<dbReference type="EMBL" id="RFDI01000296">
    <property type="protein sequence ID" value="RSR60459.1"/>
    <property type="molecule type" value="Genomic_DNA"/>
</dbReference>
<proteinExistence type="predicted"/>
<dbReference type="GO" id="GO:0005886">
    <property type="term" value="C:plasma membrane"/>
    <property type="evidence" value="ECO:0007669"/>
    <property type="project" value="UniProtKB-SubCell"/>
</dbReference>
<protein>
    <submittedName>
        <fullName evidence="8">Dicarboxylate/amino acid:cation symporter</fullName>
    </submittedName>
</protein>
<keyword evidence="5 7" id="KW-1133">Transmembrane helix</keyword>
<dbReference type="PRINTS" id="PR00173">
    <property type="entry name" value="EDTRNSPORT"/>
</dbReference>
<evidence type="ECO:0000256" key="6">
    <source>
        <dbReference type="ARBA" id="ARBA00023136"/>
    </source>
</evidence>
<dbReference type="InterPro" id="IPR036458">
    <property type="entry name" value="Na:dicarbo_symporter_sf"/>
</dbReference>
<feature type="non-terminal residue" evidence="8">
    <location>
        <position position="108"/>
    </location>
</feature>
<evidence type="ECO:0000313" key="9">
    <source>
        <dbReference type="Proteomes" id="UP000280073"/>
    </source>
</evidence>
<dbReference type="Gene3D" id="1.10.3860.10">
    <property type="entry name" value="Sodium:dicarboxylate symporter"/>
    <property type="match status" value="1"/>
</dbReference>
<dbReference type="AlphaFoldDB" id="A0A3R9ZUC9"/>
<dbReference type="Pfam" id="PF00375">
    <property type="entry name" value="SDF"/>
    <property type="match status" value="1"/>
</dbReference>
<dbReference type="GO" id="GO:0015293">
    <property type="term" value="F:symporter activity"/>
    <property type="evidence" value="ECO:0007669"/>
    <property type="project" value="UniProtKB-KW"/>
</dbReference>
<reference evidence="8 9" key="1">
    <citation type="submission" date="2018-10" db="EMBL/GenBank/DDBJ databases">
        <title>GWAS and RNA-Seq identify cryptic mechanisms of antimicrobial resistance in Acinetobacter baumannii.</title>
        <authorList>
            <person name="Sahl J.W."/>
        </authorList>
    </citation>
    <scope>NUCLEOTIDE SEQUENCE [LARGE SCALE GENOMIC DNA]</scope>
    <source>
        <strain evidence="8 9">TG28175</strain>
    </source>
</reference>
<evidence type="ECO:0000256" key="7">
    <source>
        <dbReference type="SAM" id="Phobius"/>
    </source>
</evidence>
<feature type="transmembrane region" description="Helical" evidence="7">
    <location>
        <begin position="43"/>
        <end position="66"/>
    </location>
</feature>
<sequence length="108" mass="11489">MPTEKNNVDMNLNTQILIAAILGLAFGFLLTMYPDTAFVKHSLYGLGILSSVFIGLLKMLLVPLIFSSIVVGVSNLQAGGQLGPVWKITFLCCITTTTLALILGISCA</sequence>
<comment type="subcellular location">
    <subcellularLocation>
        <location evidence="1">Cell membrane</location>
        <topology evidence="1">Multi-pass membrane protein</topology>
    </subcellularLocation>
</comment>
<name>A0A3R9ZUC9_ACIBA</name>
<keyword evidence="6 7" id="KW-0472">Membrane</keyword>
<dbReference type="GO" id="GO:0006835">
    <property type="term" value="P:dicarboxylic acid transport"/>
    <property type="evidence" value="ECO:0007669"/>
    <property type="project" value="TreeGrafter"/>
</dbReference>
<evidence type="ECO:0000256" key="2">
    <source>
        <dbReference type="ARBA" id="ARBA00022448"/>
    </source>
</evidence>
<keyword evidence="2" id="KW-0813">Transport</keyword>
<feature type="transmembrane region" description="Helical" evidence="7">
    <location>
        <begin position="86"/>
        <end position="105"/>
    </location>
</feature>
<organism evidence="8 9">
    <name type="scientific">Acinetobacter baumannii</name>
    <dbReference type="NCBI Taxonomy" id="470"/>
    <lineage>
        <taxon>Bacteria</taxon>
        <taxon>Pseudomonadati</taxon>
        <taxon>Pseudomonadota</taxon>
        <taxon>Gammaproteobacteria</taxon>
        <taxon>Moraxellales</taxon>
        <taxon>Moraxellaceae</taxon>
        <taxon>Acinetobacter</taxon>
        <taxon>Acinetobacter calcoaceticus/baumannii complex</taxon>
    </lineage>
</organism>
<keyword evidence="3" id="KW-1003">Cell membrane</keyword>
<evidence type="ECO:0000256" key="3">
    <source>
        <dbReference type="ARBA" id="ARBA00022475"/>
    </source>
</evidence>
<gene>
    <name evidence="8" type="ORF">EA686_07190</name>
</gene>
<dbReference type="InterPro" id="IPR001991">
    <property type="entry name" value="Na-dicarboxylate_symporter"/>
</dbReference>
<evidence type="ECO:0000313" key="8">
    <source>
        <dbReference type="EMBL" id="RSR60459.1"/>
    </source>
</evidence>
<evidence type="ECO:0000256" key="4">
    <source>
        <dbReference type="ARBA" id="ARBA00022692"/>
    </source>
</evidence>
<dbReference type="Proteomes" id="UP000280073">
    <property type="component" value="Unassembled WGS sequence"/>
</dbReference>
<keyword evidence="4 7" id="KW-0812">Transmembrane</keyword>
<evidence type="ECO:0000256" key="1">
    <source>
        <dbReference type="ARBA" id="ARBA00004651"/>
    </source>
</evidence>